<feature type="transmembrane region" description="Helical" evidence="6">
    <location>
        <begin position="342"/>
        <end position="359"/>
    </location>
</feature>
<accession>K3WAP9</accession>
<keyword evidence="4 6" id="KW-1133">Transmembrane helix</keyword>
<keyword evidence="8" id="KW-1185">Reference proteome</keyword>
<dbReference type="InParanoid" id="K3WAP9"/>
<dbReference type="InterPro" id="IPR036259">
    <property type="entry name" value="MFS_trans_sf"/>
</dbReference>
<keyword evidence="3 6" id="KW-0812">Transmembrane</keyword>
<feature type="transmembrane region" description="Helical" evidence="6">
    <location>
        <begin position="389"/>
        <end position="413"/>
    </location>
</feature>
<protein>
    <recommendedName>
        <fullName evidence="9">Major facilitator superfamily (MFS) profile domain-containing protein</fullName>
    </recommendedName>
</protein>
<dbReference type="GO" id="GO:0016020">
    <property type="term" value="C:membrane"/>
    <property type="evidence" value="ECO:0007669"/>
    <property type="project" value="UniProtKB-SubCell"/>
</dbReference>
<proteinExistence type="predicted"/>
<comment type="subcellular location">
    <subcellularLocation>
        <location evidence="1">Membrane</location>
        <topology evidence="1">Multi-pass membrane protein</topology>
    </subcellularLocation>
</comment>
<evidence type="ECO:0000313" key="7">
    <source>
        <dbReference type="EnsemblProtists" id="PYU1_T002040"/>
    </source>
</evidence>
<evidence type="ECO:0000256" key="4">
    <source>
        <dbReference type="ARBA" id="ARBA00022989"/>
    </source>
</evidence>
<feature type="transmembrane region" description="Helical" evidence="6">
    <location>
        <begin position="74"/>
        <end position="98"/>
    </location>
</feature>
<dbReference type="EMBL" id="GL376634">
    <property type="status" value="NOT_ANNOTATED_CDS"/>
    <property type="molecule type" value="Genomic_DNA"/>
</dbReference>
<feature type="transmembrane region" description="Helical" evidence="6">
    <location>
        <begin position="50"/>
        <end position="68"/>
    </location>
</feature>
<dbReference type="Pfam" id="PF13347">
    <property type="entry name" value="MFS_2"/>
    <property type="match status" value="1"/>
</dbReference>
<organism evidence="7 8">
    <name type="scientific">Globisporangium ultimum (strain ATCC 200006 / CBS 805.95 / DAOM BR144)</name>
    <name type="common">Pythium ultimum</name>
    <dbReference type="NCBI Taxonomy" id="431595"/>
    <lineage>
        <taxon>Eukaryota</taxon>
        <taxon>Sar</taxon>
        <taxon>Stramenopiles</taxon>
        <taxon>Oomycota</taxon>
        <taxon>Peronosporomycetes</taxon>
        <taxon>Pythiales</taxon>
        <taxon>Pythiaceae</taxon>
        <taxon>Globisporangium</taxon>
    </lineage>
</organism>
<dbReference type="VEuPathDB" id="FungiDB:PYU1_G002038"/>
<reference evidence="8" key="2">
    <citation type="submission" date="2010-04" db="EMBL/GenBank/DDBJ databases">
        <authorList>
            <person name="Buell R."/>
            <person name="Hamilton J."/>
            <person name="Hostetler J."/>
        </authorList>
    </citation>
    <scope>NUCLEOTIDE SEQUENCE [LARGE SCALE GENOMIC DNA]</scope>
    <source>
        <strain evidence="8">DAOM:BR144</strain>
    </source>
</reference>
<evidence type="ECO:0000256" key="1">
    <source>
        <dbReference type="ARBA" id="ARBA00004141"/>
    </source>
</evidence>
<feature type="transmembrane region" description="Helical" evidence="6">
    <location>
        <begin position="454"/>
        <end position="476"/>
    </location>
</feature>
<reference evidence="7" key="3">
    <citation type="submission" date="2015-02" db="UniProtKB">
        <authorList>
            <consortium name="EnsemblProtists"/>
        </authorList>
    </citation>
    <scope>IDENTIFICATION</scope>
    <source>
        <strain evidence="7">DAOM BR144</strain>
    </source>
</reference>
<dbReference type="GO" id="GO:0008506">
    <property type="term" value="F:sucrose:proton symporter activity"/>
    <property type="evidence" value="ECO:0007669"/>
    <property type="project" value="TreeGrafter"/>
</dbReference>
<dbReference type="AlphaFoldDB" id="K3WAP9"/>
<feature type="transmembrane region" description="Helical" evidence="6">
    <location>
        <begin position="222"/>
        <end position="240"/>
    </location>
</feature>
<dbReference type="PANTHER" id="PTHR19432">
    <property type="entry name" value="SUGAR TRANSPORTER"/>
    <property type="match status" value="1"/>
</dbReference>
<evidence type="ECO:0000256" key="2">
    <source>
        <dbReference type="ARBA" id="ARBA00022448"/>
    </source>
</evidence>
<evidence type="ECO:0000256" key="5">
    <source>
        <dbReference type="ARBA" id="ARBA00023136"/>
    </source>
</evidence>
<evidence type="ECO:0008006" key="9">
    <source>
        <dbReference type="Google" id="ProtNLM"/>
    </source>
</evidence>
<name>K3WAP9_GLOUD</name>
<dbReference type="Proteomes" id="UP000019132">
    <property type="component" value="Unassembled WGS sequence"/>
</dbReference>
<evidence type="ECO:0000256" key="3">
    <source>
        <dbReference type="ARBA" id="ARBA00022692"/>
    </source>
</evidence>
<reference evidence="8" key="1">
    <citation type="journal article" date="2010" name="Genome Biol.">
        <title>Genome sequence of the necrotrophic plant pathogen Pythium ultimum reveals original pathogenicity mechanisms and effector repertoire.</title>
        <authorList>
            <person name="Levesque C.A."/>
            <person name="Brouwer H."/>
            <person name="Cano L."/>
            <person name="Hamilton J.P."/>
            <person name="Holt C."/>
            <person name="Huitema E."/>
            <person name="Raffaele S."/>
            <person name="Robideau G.P."/>
            <person name="Thines M."/>
            <person name="Win J."/>
            <person name="Zerillo M.M."/>
            <person name="Beakes G.W."/>
            <person name="Boore J.L."/>
            <person name="Busam D."/>
            <person name="Dumas B."/>
            <person name="Ferriera S."/>
            <person name="Fuerstenberg S.I."/>
            <person name="Gachon C.M."/>
            <person name="Gaulin E."/>
            <person name="Govers F."/>
            <person name="Grenville-Briggs L."/>
            <person name="Horner N."/>
            <person name="Hostetler J."/>
            <person name="Jiang R.H."/>
            <person name="Johnson J."/>
            <person name="Krajaejun T."/>
            <person name="Lin H."/>
            <person name="Meijer H.J."/>
            <person name="Moore B."/>
            <person name="Morris P."/>
            <person name="Phuntmart V."/>
            <person name="Puiu D."/>
            <person name="Shetty J."/>
            <person name="Stajich J.E."/>
            <person name="Tripathy S."/>
            <person name="Wawra S."/>
            <person name="van West P."/>
            <person name="Whitty B.R."/>
            <person name="Coutinho P.M."/>
            <person name="Henrissat B."/>
            <person name="Martin F."/>
            <person name="Thomas P.D."/>
            <person name="Tyler B.M."/>
            <person name="De Vries R.P."/>
            <person name="Kamoun S."/>
            <person name="Yandell M."/>
            <person name="Tisserat N."/>
            <person name="Buell C.R."/>
        </authorList>
    </citation>
    <scope>NUCLEOTIDE SEQUENCE</scope>
    <source>
        <strain evidence="8">DAOM:BR144</strain>
    </source>
</reference>
<feature type="transmembrane region" description="Helical" evidence="6">
    <location>
        <begin position="366"/>
        <end position="383"/>
    </location>
</feature>
<feature type="transmembrane region" description="Helical" evidence="6">
    <location>
        <begin position="278"/>
        <end position="295"/>
    </location>
</feature>
<feature type="transmembrane region" description="Helical" evidence="6">
    <location>
        <begin position="425"/>
        <end position="448"/>
    </location>
</feature>
<dbReference type="Gene3D" id="1.20.1250.20">
    <property type="entry name" value="MFS general substrate transporter like domains"/>
    <property type="match status" value="2"/>
</dbReference>
<sequence>MQKDLETGTPTSNSYDAYASPKLDTFDAGQAKPLEGASVIKLMMISMPRLAITMTWAAQFAAFGPYLGTMLPNFAVQLTQIIGPLCGILVGPAIGVISDRSTSKWGRRRPLLVTAAVGSVICFTLMGWTREMGEALGDYGNGQPGEPTRRTWTAALTIFFYAWMDIMVNTVQTPTFLFISDFAGDRQTLGASIGQGWAIAGGIVIAGYIYIFGPAYQQLRSFLGMLSGVMVFSVVCACIAGRETPLKKKDEDKSSTWTQIKEAFATIFRVLKTLPSTLVIYCFIFFCVIYGYTAYNGNKGQFFGLEVYDGKASGADTCGSNCTKAQSDYNKGVSLAGGSTDLMYNIVGYVFTWVLPFLVRKFGVKWVLVVSSIPQALLMVMAFTKVVTIDVIIVVATSISQAIVFAILVPIIVHIMGHDIDIGAYVGALNSAQCFGQLLNFAIGSAIVETSLGYKLPVFLGGAFTVVGVFIAIFFFKIKMHSM</sequence>
<dbReference type="EnsemblProtists" id="PYU1_T002040">
    <property type="protein sequence ID" value="PYU1_T002040"/>
    <property type="gene ID" value="PYU1_G002038"/>
</dbReference>
<dbReference type="HOGENOM" id="CLU_024668_0_0_1"/>
<feature type="transmembrane region" description="Helical" evidence="6">
    <location>
        <begin position="189"/>
        <end position="210"/>
    </location>
</feature>
<dbReference type="eggNOG" id="KOG0637">
    <property type="taxonomic scope" value="Eukaryota"/>
</dbReference>
<keyword evidence="2" id="KW-0813">Transport</keyword>
<feature type="transmembrane region" description="Helical" evidence="6">
    <location>
        <begin position="110"/>
        <end position="129"/>
    </location>
</feature>
<evidence type="ECO:0000256" key="6">
    <source>
        <dbReference type="SAM" id="Phobius"/>
    </source>
</evidence>
<dbReference type="SUPFAM" id="SSF103473">
    <property type="entry name" value="MFS general substrate transporter"/>
    <property type="match status" value="1"/>
</dbReference>
<evidence type="ECO:0000313" key="8">
    <source>
        <dbReference type="Proteomes" id="UP000019132"/>
    </source>
</evidence>
<keyword evidence="5 6" id="KW-0472">Membrane</keyword>
<dbReference type="PANTHER" id="PTHR19432:SF26">
    <property type="entry name" value="MAJOR FACILITATOR SUPERFAMILY (MFS) PROFILE DOMAIN-CONTAINING PROTEIN"/>
    <property type="match status" value="1"/>
</dbReference>
<dbReference type="OMA" id="YILACGP"/>